<comment type="caution">
    <text evidence="2">The sequence shown here is derived from an EMBL/GenBank/DDBJ whole genome shotgun (WGS) entry which is preliminary data.</text>
</comment>
<keyword evidence="3" id="KW-1185">Reference proteome</keyword>
<organism evidence="2 3">
    <name type="scientific">Pleurodeles waltl</name>
    <name type="common">Iberian ribbed newt</name>
    <dbReference type="NCBI Taxonomy" id="8319"/>
    <lineage>
        <taxon>Eukaryota</taxon>
        <taxon>Metazoa</taxon>
        <taxon>Chordata</taxon>
        <taxon>Craniata</taxon>
        <taxon>Vertebrata</taxon>
        <taxon>Euteleostomi</taxon>
        <taxon>Amphibia</taxon>
        <taxon>Batrachia</taxon>
        <taxon>Caudata</taxon>
        <taxon>Salamandroidea</taxon>
        <taxon>Salamandridae</taxon>
        <taxon>Pleurodelinae</taxon>
        <taxon>Pleurodeles</taxon>
    </lineage>
</organism>
<reference evidence="2" key="1">
    <citation type="journal article" date="2022" name="bioRxiv">
        <title>Sequencing and chromosome-scale assembly of the giantPleurodeles waltlgenome.</title>
        <authorList>
            <person name="Brown T."/>
            <person name="Elewa A."/>
            <person name="Iarovenko S."/>
            <person name="Subramanian E."/>
            <person name="Araus A.J."/>
            <person name="Petzold A."/>
            <person name="Susuki M."/>
            <person name="Suzuki K.-i.T."/>
            <person name="Hayashi T."/>
            <person name="Toyoda A."/>
            <person name="Oliveira C."/>
            <person name="Osipova E."/>
            <person name="Leigh N.D."/>
            <person name="Simon A."/>
            <person name="Yun M.H."/>
        </authorList>
    </citation>
    <scope>NUCLEOTIDE SEQUENCE</scope>
    <source>
        <strain evidence="2">20211129_DDA</strain>
        <tissue evidence="2">Liver</tissue>
    </source>
</reference>
<gene>
    <name evidence="2" type="ORF">NDU88_002985</name>
</gene>
<accession>A0AAV7WR37</accession>
<evidence type="ECO:0000256" key="1">
    <source>
        <dbReference type="SAM" id="MobiDB-lite"/>
    </source>
</evidence>
<dbReference type="AlphaFoldDB" id="A0AAV7WR37"/>
<name>A0AAV7WR37_PLEWA</name>
<evidence type="ECO:0000313" key="2">
    <source>
        <dbReference type="EMBL" id="KAJ1215376.1"/>
    </source>
</evidence>
<feature type="compositionally biased region" description="Basic and acidic residues" evidence="1">
    <location>
        <begin position="54"/>
        <end position="71"/>
    </location>
</feature>
<feature type="region of interest" description="Disordered" evidence="1">
    <location>
        <begin position="43"/>
        <end position="78"/>
    </location>
</feature>
<proteinExistence type="predicted"/>
<evidence type="ECO:0000313" key="3">
    <source>
        <dbReference type="Proteomes" id="UP001066276"/>
    </source>
</evidence>
<dbReference type="EMBL" id="JANPWB010000001">
    <property type="protein sequence ID" value="KAJ1215376.1"/>
    <property type="molecule type" value="Genomic_DNA"/>
</dbReference>
<protein>
    <submittedName>
        <fullName evidence="2">Uncharacterized protein</fullName>
    </submittedName>
</protein>
<sequence>MGPHQSVLVTNAVVLSIHTARMSEVKTADEEVVTTTIDSQTQAQVHNMDLDGGELGKVDDAGKASESEHPGEGTNSQY</sequence>
<dbReference type="Proteomes" id="UP001066276">
    <property type="component" value="Chromosome 1_1"/>
</dbReference>